<feature type="compositionally biased region" description="Basic and acidic residues" evidence="1">
    <location>
        <begin position="58"/>
        <end position="76"/>
    </location>
</feature>
<dbReference type="EMBL" id="KB741246">
    <property type="protein sequence ID" value="ENN72081.1"/>
    <property type="molecule type" value="Genomic_DNA"/>
</dbReference>
<feature type="non-terminal residue" evidence="2">
    <location>
        <position position="1"/>
    </location>
</feature>
<name>N6TUP4_DENPD</name>
<proteinExistence type="predicted"/>
<evidence type="ECO:0000313" key="2">
    <source>
        <dbReference type="EMBL" id="ENN72081.1"/>
    </source>
</evidence>
<reference evidence="2" key="1">
    <citation type="journal article" date="2013" name="Genome Biol.">
        <title>Draft genome of the mountain pine beetle, Dendroctonus ponderosae Hopkins, a major forest pest.</title>
        <authorList>
            <person name="Keeling C.I."/>
            <person name="Yuen M.M."/>
            <person name="Liao N.Y."/>
            <person name="Docking T.R."/>
            <person name="Chan S.K."/>
            <person name="Taylor G.A."/>
            <person name="Palmquist D.L."/>
            <person name="Jackman S.D."/>
            <person name="Nguyen A."/>
            <person name="Li M."/>
            <person name="Henderson H."/>
            <person name="Janes J.K."/>
            <person name="Zhao Y."/>
            <person name="Pandoh P."/>
            <person name="Moore R."/>
            <person name="Sperling F.A."/>
            <person name="Huber D.P."/>
            <person name="Birol I."/>
            <person name="Jones S.J."/>
            <person name="Bohlmann J."/>
        </authorList>
    </citation>
    <scope>NUCLEOTIDE SEQUENCE</scope>
</reference>
<evidence type="ECO:0000256" key="1">
    <source>
        <dbReference type="SAM" id="MobiDB-lite"/>
    </source>
</evidence>
<organism evidence="2">
    <name type="scientific">Dendroctonus ponderosae</name>
    <name type="common">Mountain pine beetle</name>
    <dbReference type="NCBI Taxonomy" id="77166"/>
    <lineage>
        <taxon>Eukaryota</taxon>
        <taxon>Metazoa</taxon>
        <taxon>Ecdysozoa</taxon>
        <taxon>Arthropoda</taxon>
        <taxon>Hexapoda</taxon>
        <taxon>Insecta</taxon>
        <taxon>Pterygota</taxon>
        <taxon>Neoptera</taxon>
        <taxon>Endopterygota</taxon>
        <taxon>Coleoptera</taxon>
        <taxon>Polyphaga</taxon>
        <taxon>Cucujiformia</taxon>
        <taxon>Curculionidae</taxon>
        <taxon>Scolytinae</taxon>
        <taxon>Dendroctonus</taxon>
    </lineage>
</organism>
<sequence length="76" mass="8515">MPVGLGHLRAVAQLQPPPQLPPLHRLQDPSRLLAAHLQQRGVRASAVTMRQSRLRGRLRADQNVHDPHELREGVGR</sequence>
<feature type="region of interest" description="Disordered" evidence="1">
    <location>
        <begin position="56"/>
        <end position="76"/>
    </location>
</feature>
<gene>
    <name evidence="2" type="ORF">YQE_11267</name>
</gene>
<dbReference type="HOGENOM" id="CLU_2657026_0_0_1"/>
<protein>
    <submittedName>
        <fullName evidence="2">Uncharacterized protein</fullName>
    </submittedName>
</protein>
<accession>N6TUP4</accession>
<dbReference type="AlphaFoldDB" id="N6TUP4"/>